<comment type="caution">
    <text evidence="2">The sequence shown here is derived from an EMBL/GenBank/DDBJ whole genome shotgun (WGS) entry which is preliminary data.</text>
</comment>
<keyword evidence="3" id="KW-1185">Reference proteome</keyword>
<organism evidence="2 3">
    <name type="scientific">Hibiscus sabdariffa</name>
    <name type="common">roselle</name>
    <dbReference type="NCBI Taxonomy" id="183260"/>
    <lineage>
        <taxon>Eukaryota</taxon>
        <taxon>Viridiplantae</taxon>
        <taxon>Streptophyta</taxon>
        <taxon>Embryophyta</taxon>
        <taxon>Tracheophyta</taxon>
        <taxon>Spermatophyta</taxon>
        <taxon>Magnoliopsida</taxon>
        <taxon>eudicotyledons</taxon>
        <taxon>Gunneridae</taxon>
        <taxon>Pentapetalae</taxon>
        <taxon>rosids</taxon>
        <taxon>malvids</taxon>
        <taxon>Malvales</taxon>
        <taxon>Malvaceae</taxon>
        <taxon>Malvoideae</taxon>
        <taxon>Hibiscus</taxon>
    </lineage>
</organism>
<sequence>MADPIKDLGVEANLNRLLDEVKSMSNRMEGMSLEKKNLEAERDAALSREKTAEKRVAELEKLKYSLYYKMTEIRSEAAKWI</sequence>
<dbReference type="EMBL" id="JBBPBM010000066">
    <property type="protein sequence ID" value="KAK8514732.1"/>
    <property type="molecule type" value="Genomic_DNA"/>
</dbReference>
<feature type="coiled-coil region" evidence="1">
    <location>
        <begin position="14"/>
        <end position="62"/>
    </location>
</feature>
<accession>A0ABR2C5N8</accession>
<proteinExistence type="predicted"/>
<reference evidence="2 3" key="1">
    <citation type="journal article" date="2024" name="G3 (Bethesda)">
        <title>Genome assembly of Hibiscus sabdariffa L. provides insights into metabolisms of medicinal natural products.</title>
        <authorList>
            <person name="Kim T."/>
        </authorList>
    </citation>
    <scope>NUCLEOTIDE SEQUENCE [LARGE SCALE GENOMIC DNA]</scope>
    <source>
        <strain evidence="2">TK-2024</strain>
        <tissue evidence="2">Old leaves</tissue>
    </source>
</reference>
<keyword evidence="1" id="KW-0175">Coiled coil</keyword>
<dbReference type="Proteomes" id="UP001472677">
    <property type="component" value="Unassembled WGS sequence"/>
</dbReference>
<evidence type="ECO:0000313" key="2">
    <source>
        <dbReference type="EMBL" id="KAK8514732.1"/>
    </source>
</evidence>
<gene>
    <name evidence="2" type="ORF">V6N12_057628</name>
</gene>
<evidence type="ECO:0000256" key="1">
    <source>
        <dbReference type="SAM" id="Coils"/>
    </source>
</evidence>
<name>A0ABR2C5N8_9ROSI</name>
<protein>
    <submittedName>
        <fullName evidence="2">Uncharacterized protein</fullName>
    </submittedName>
</protein>
<evidence type="ECO:0000313" key="3">
    <source>
        <dbReference type="Proteomes" id="UP001472677"/>
    </source>
</evidence>